<feature type="region of interest" description="Disordered" evidence="1">
    <location>
        <begin position="97"/>
        <end position="116"/>
    </location>
</feature>
<evidence type="ECO:0000256" key="1">
    <source>
        <dbReference type="SAM" id="MobiDB-lite"/>
    </source>
</evidence>
<name>A0AA37LVL4_9PEZI</name>
<feature type="compositionally biased region" description="Basic and acidic residues" evidence="1">
    <location>
        <begin position="29"/>
        <end position="54"/>
    </location>
</feature>
<comment type="caution">
    <text evidence="2">The sequence shown here is derived from an EMBL/GenBank/DDBJ whole genome shotgun (WGS) entry which is preliminary data.</text>
</comment>
<accession>A0AA37LVL4</accession>
<dbReference type="Proteomes" id="UP001055172">
    <property type="component" value="Unassembled WGS sequence"/>
</dbReference>
<reference evidence="2 3" key="1">
    <citation type="submission" date="2021-07" db="EMBL/GenBank/DDBJ databases">
        <title>Genome data of Colletotrichum spaethianum.</title>
        <authorList>
            <person name="Utami Y.D."/>
            <person name="Hiruma K."/>
        </authorList>
    </citation>
    <scope>NUCLEOTIDE SEQUENCE [LARGE SCALE GENOMIC DNA]</scope>
    <source>
        <strain evidence="2 3">MAFF 242679</strain>
    </source>
</reference>
<dbReference type="EMBL" id="BPPX01000021">
    <property type="protein sequence ID" value="GJC86409.1"/>
    <property type="molecule type" value="Genomic_DNA"/>
</dbReference>
<organism evidence="2 3">
    <name type="scientific">Colletotrichum liriopes</name>
    <dbReference type="NCBI Taxonomy" id="708192"/>
    <lineage>
        <taxon>Eukaryota</taxon>
        <taxon>Fungi</taxon>
        <taxon>Dikarya</taxon>
        <taxon>Ascomycota</taxon>
        <taxon>Pezizomycotina</taxon>
        <taxon>Sordariomycetes</taxon>
        <taxon>Hypocreomycetidae</taxon>
        <taxon>Glomerellales</taxon>
        <taxon>Glomerellaceae</taxon>
        <taxon>Colletotrichum</taxon>
        <taxon>Colletotrichum spaethianum species complex</taxon>
    </lineage>
</organism>
<proteinExistence type="predicted"/>
<gene>
    <name evidence="2" type="ORF">ColLi_09247</name>
</gene>
<evidence type="ECO:0000313" key="2">
    <source>
        <dbReference type="EMBL" id="GJC86409.1"/>
    </source>
</evidence>
<dbReference type="AlphaFoldDB" id="A0AA37LVL4"/>
<sequence>MSVSTFWNPDGRRRSFFEDFIRPQTVNIADRDDGARRHAAREARGTDERQRRQYTDALNRLKPTELLPKELHGGGGGGISNDDDDFEDAATMSTTLTNMELENGTGHGLSHNGFRI</sequence>
<protein>
    <submittedName>
        <fullName evidence="2">Uncharacterized protein</fullName>
    </submittedName>
</protein>
<keyword evidence="3" id="KW-1185">Reference proteome</keyword>
<feature type="region of interest" description="Disordered" evidence="1">
    <location>
        <begin position="29"/>
        <end position="87"/>
    </location>
</feature>
<evidence type="ECO:0000313" key="3">
    <source>
        <dbReference type="Proteomes" id="UP001055172"/>
    </source>
</evidence>